<dbReference type="Gene3D" id="3.40.50.300">
    <property type="entry name" value="P-loop containing nucleotide triphosphate hydrolases"/>
    <property type="match status" value="1"/>
</dbReference>
<feature type="domain" description="ABC transporter" evidence="10">
    <location>
        <begin position="365"/>
        <end position="600"/>
    </location>
</feature>
<evidence type="ECO:0000256" key="4">
    <source>
        <dbReference type="ARBA" id="ARBA00022692"/>
    </source>
</evidence>
<feature type="domain" description="ABC transmembrane type-1" evidence="11">
    <location>
        <begin position="46"/>
        <end position="330"/>
    </location>
</feature>
<dbReference type="GO" id="GO:0015421">
    <property type="term" value="F:ABC-type oligopeptide transporter activity"/>
    <property type="evidence" value="ECO:0007669"/>
    <property type="project" value="TreeGrafter"/>
</dbReference>
<dbReference type="PROSITE" id="PS50929">
    <property type="entry name" value="ABC_TM1F"/>
    <property type="match status" value="1"/>
</dbReference>
<feature type="transmembrane region" description="Helical" evidence="9">
    <location>
        <begin position="273"/>
        <end position="295"/>
    </location>
</feature>
<dbReference type="PROSITE" id="PS00211">
    <property type="entry name" value="ABC_TRANSPORTER_1"/>
    <property type="match status" value="1"/>
</dbReference>
<comment type="subcellular location">
    <subcellularLocation>
        <location evidence="1">Cell membrane</location>
        <topology evidence="1">Multi-pass membrane protein</topology>
    </subcellularLocation>
</comment>
<evidence type="ECO:0000256" key="2">
    <source>
        <dbReference type="ARBA" id="ARBA00022448"/>
    </source>
</evidence>
<evidence type="ECO:0000256" key="5">
    <source>
        <dbReference type="ARBA" id="ARBA00022741"/>
    </source>
</evidence>
<accession>A0A6F8ZHP8</accession>
<dbReference type="GO" id="GO:0016887">
    <property type="term" value="F:ATP hydrolysis activity"/>
    <property type="evidence" value="ECO:0007669"/>
    <property type="project" value="InterPro"/>
</dbReference>
<evidence type="ECO:0000259" key="10">
    <source>
        <dbReference type="PROSITE" id="PS50893"/>
    </source>
</evidence>
<evidence type="ECO:0000256" key="3">
    <source>
        <dbReference type="ARBA" id="ARBA00022475"/>
    </source>
</evidence>
<dbReference type="Gene3D" id="1.20.1560.10">
    <property type="entry name" value="ABC transporter type 1, transmembrane domain"/>
    <property type="match status" value="1"/>
</dbReference>
<organism evidence="12 13">
    <name type="scientific">Candidatus Hydrogenisulfobacillus filiaventi</name>
    <dbReference type="NCBI Taxonomy" id="2707344"/>
    <lineage>
        <taxon>Bacteria</taxon>
        <taxon>Bacillati</taxon>
        <taxon>Bacillota</taxon>
        <taxon>Clostridia</taxon>
        <taxon>Eubacteriales</taxon>
        <taxon>Clostridiales Family XVII. Incertae Sedis</taxon>
        <taxon>Candidatus Hydrogenisulfobacillus</taxon>
    </lineage>
</organism>
<sequence>MGMHGPLHALWQQQQAREYLKNGRPAWGPVTRRAAGLFRPYRAAVAGGLGLAALTVGLGLVPPLLIRRILDRSLPAHDIHAILVLSALMVAVTAAQAVAGWAEHYLAAVVAQGVILSLRRQLFAHLEAMGLAFFVGRRGGNLHSRFVNDLGSLQNVLAQALLGTVQNVLTVGLTLTVMFVLNWRLTLAATAALPAFALPVIYFGRRRYEAVRETQEALERMTGVLEEALALPGILAVKGFGAEARELARFSAEAEAVRRAQVRQTAVTQWMMVIIQSLAALGPGLLFGYGAFLIIRHQVQLGTVVAFATYLLRLYAPASSLAGTNATLLGAVALFERIFAFLDLPVEVADPPRPRPLPAVPRDGLCFEGVSFRYPGSATDALQEVSFCVRPGSMVALVGPSGAGKSTILALAARFYDPTGGTVRLEGLDLREVAQADLRRRLALVTQEPVLFHATLLENLLYGRPDADARAVEEAVEAAQLTELVARLPDGLHTLVGEHGYRLSGGEKQRLAIARAILRQPAYLLLDEATSALDSHAERLIQAALERLVAGRTVIAIAHRLSTVLRAATILVVDHGRIVERGTHQALLARGGLYRLLYTEQFAAGAAGLHLAAEEAKA</sequence>
<feature type="transmembrane region" description="Helical" evidence="9">
    <location>
        <begin position="185"/>
        <end position="204"/>
    </location>
</feature>
<dbReference type="InterPro" id="IPR011527">
    <property type="entry name" value="ABC1_TM_dom"/>
</dbReference>
<dbReference type="PROSITE" id="PS50893">
    <property type="entry name" value="ABC_TRANSPORTER_2"/>
    <property type="match status" value="1"/>
</dbReference>
<dbReference type="InterPro" id="IPR003593">
    <property type="entry name" value="AAA+_ATPase"/>
</dbReference>
<evidence type="ECO:0000256" key="1">
    <source>
        <dbReference type="ARBA" id="ARBA00004651"/>
    </source>
</evidence>
<keyword evidence="4 9" id="KW-0812">Transmembrane</keyword>
<dbReference type="Proteomes" id="UP000503399">
    <property type="component" value="Chromosome"/>
</dbReference>
<dbReference type="SUPFAM" id="SSF52540">
    <property type="entry name" value="P-loop containing nucleoside triphosphate hydrolases"/>
    <property type="match status" value="1"/>
</dbReference>
<evidence type="ECO:0000256" key="8">
    <source>
        <dbReference type="ARBA" id="ARBA00023136"/>
    </source>
</evidence>
<feature type="transmembrane region" description="Helical" evidence="9">
    <location>
        <begin position="78"/>
        <end position="99"/>
    </location>
</feature>
<evidence type="ECO:0000313" key="13">
    <source>
        <dbReference type="Proteomes" id="UP000503399"/>
    </source>
</evidence>
<evidence type="ECO:0000259" key="11">
    <source>
        <dbReference type="PROSITE" id="PS50929"/>
    </source>
</evidence>
<dbReference type="PANTHER" id="PTHR43394:SF1">
    <property type="entry name" value="ATP-BINDING CASSETTE SUB-FAMILY B MEMBER 10, MITOCHONDRIAL"/>
    <property type="match status" value="1"/>
</dbReference>
<keyword evidence="5" id="KW-0547">Nucleotide-binding</keyword>
<dbReference type="FunFam" id="3.40.50.300:FF:000221">
    <property type="entry name" value="Multidrug ABC transporter ATP-binding protein"/>
    <property type="match status" value="1"/>
</dbReference>
<dbReference type="InterPro" id="IPR017871">
    <property type="entry name" value="ABC_transporter-like_CS"/>
</dbReference>
<keyword evidence="3" id="KW-1003">Cell membrane</keyword>
<dbReference type="EMBL" id="LR778114">
    <property type="protein sequence ID" value="CAB1129199.1"/>
    <property type="molecule type" value="Genomic_DNA"/>
</dbReference>
<dbReference type="InterPro" id="IPR027417">
    <property type="entry name" value="P-loop_NTPase"/>
</dbReference>
<feature type="transmembrane region" description="Helical" evidence="9">
    <location>
        <begin position="43"/>
        <end position="66"/>
    </location>
</feature>
<protein>
    <submittedName>
        <fullName evidence="12">Multidrug ABC transporter ATPase</fullName>
    </submittedName>
</protein>
<dbReference type="InterPro" id="IPR039421">
    <property type="entry name" value="Type_1_exporter"/>
</dbReference>
<dbReference type="KEGG" id="hfv:R50_1698"/>
<evidence type="ECO:0000256" key="6">
    <source>
        <dbReference type="ARBA" id="ARBA00022840"/>
    </source>
</evidence>
<gene>
    <name evidence="12" type="ORF">R50_1698</name>
</gene>
<evidence type="ECO:0000256" key="9">
    <source>
        <dbReference type="SAM" id="Phobius"/>
    </source>
</evidence>
<dbReference type="Pfam" id="PF00005">
    <property type="entry name" value="ABC_tran"/>
    <property type="match status" value="1"/>
</dbReference>
<dbReference type="AlphaFoldDB" id="A0A6F8ZHP8"/>
<name>A0A6F8ZHP8_9FIRM</name>
<keyword evidence="8 9" id="KW-0472">Membrane</keyword>
<dbReference type="GO" id="GO:0005886">
    <property type="term" value="C:plasma membrane"/>
    <property type="evidence" value="ECO:0007669"/>
    <property type="project" value="UniProtKB-SubCell"/>
</dbReference>
<proteinExistence type="predicted"/>
<dbReference type="GO" id="GO:0005524">
    <property type="term" value="F:ATP binding"/>
    <property type="evidence" value="ECO:0007669"/>
    <property type="project" value="UniProtKB-KW"/>
</dbReference>
<keyword evidence="7 9" id="KW-1133">Transmembrane helix</keyword>
<reference evidence="12 13" key="1">
    <citation type="submission" date="2020-02" db="EMBL/GenBank/DDBJ databases">
        <authorList>
            <person name="Hogendoorn C."/>
        </authorList>
    </citation>
    <scope>NUCLEOTIDE SEQUENCE [LARGE SCALE GENOMIC DNA]</scope>
    <source>
        <strain evidence="12">R501</strain>
    </source>
</reference>
<evidence type="ECO:0000256" key="7">
    <source>
        <dbReference type="ARBA" id="ARBA00022989"/>
    </source>
</evidence>
<keyword evidence="13" id="KW-1185">Reference proteome</keyword>
<dbReference type="PANTHER" id="PTHR43394">
    <property type="entry name" value="ATP-DEPENDENT PERMEASE MDL1, MITOCHONDRIAL"/>
    <property type="match status" value="1"/>
</dbReference>
<keyword evidence="2" id="KW-0813">Transport</keyword>
<dbReference type="SMART" id="SM00382">
    <property type="entry name" value="AAA"/>
    <property type="match status" value="1"/>
</dbReference>
<dbReference type="InterPro" id="IPR036640">
    <property type="entry name" value="ABC1_TM_sf"/>
</dbReference>
<dbReference type="SUPFAM" id="SSF90123">
    <property type="entry name" value="ABC transporter transmembrane region"/>
    <property type="match status" value="1"/>
</dbReference>
<dbReference type="Pfam" id="PF00664">
    <property type="entry name" value="ABC_membrane"/>
    <property type="match status" value="1"/>
</dbReference>
<dbReference type="InterPro" id="IPR003439">
    <property type="entry name" value="ABC_transporter-like_ATP-bd"/>
</dbReference>
<evidence type="ECO:0000313" key="12">
    <source>
        <dbReference type="EMBL" id="CAB1129199.1"/>
    </source>
</evidence>
<keyword evidence="6" id="KW-0067">ATP-binding</keyword>